<name>A0A495DM53_9PROT</name>
<dbReference type="EMBL" id="RBIM01000001">
    <property type="protein sequence ID" value="RKR04013.1"/>
    <property type="molecule type" value="Genomic_DNA"/>
</dbReference>
<dbReference type="RefSeq" id="WP_075188898.1">
    <property type="nucleotide sequence ID" value="NZ_RBIM01000001.1"/>
</dbReference>
<dbReference type="PANTHER" id="PTHR35814:SF1">
    <property type="entry name" value="GLUTATHIONE S-TRANSFERASE-RELATED"/>
    <property type="match status" value="1"/>
</dbReference>
<sequence>MTAIQAFALYTGLNGLLLVGLAYNVVRHRQRSKIGLGSGTDAALERACRVHGNAVEYVPIALVILAGLALSSVSALVIHALGICLTLGRILHAWGLSSSAGTSMGRVVGTLFTWISVAVGSGWLIWTAVS</sequence>
<dbReference type="AlphaFoldDB" id="A0A495DM53"/>
<feature type="transmembrane region" description="Helical" evidence="5">
    <location>
        <begin position="6"/>
        <end position="26"/>
    </location>
</feature>
<dbReference type="Pfam" id="PF01124">
    <property type="entry name" value="MAPEG"/>
    <property type="match status" value="1"/>
</dbReference>
<evidence type="ECO:0008006" key="8">
    <source>
        <dbReference type="Google" id="ProtNLM"/>
    </source>
</evidence>
<comment type="caution">
    <text evidence="6">The sequence shown here is derived from an EMBL/GenBank/DDBJ whole genome shotgun (WGS) entry which is preliminary data.</text>
</comment>
<evidence type="ECO:0000256" key="5">
    <source>
        <dbReference type="SAM" id="Phobius"/>
    </source>
</evidence>
<comment type="subcellular location">
    <subcellularLocation>
        <location evidence="1">Membrane</location>
    </subcellularLocation>
</comment>
<evidence type="ECO:0000313" key="7">
    <source>
        <dbReference type="Proteomes" id="UP000273675"/>
    </source>
</evidence>
<accession>A0A495DM53</accession>
<dbReference type="PANTHER" id="PTHR35814">
    <property type="match status" value="1"/>
</dbReference>
<dbReference type="Proteomes" id="UP000273675">
    <property type="component" value="Unassembled WGS sequence"/>
</dbReference>
<gene>
    <name evidence="6" type="ORF">C7435_0456</name>
</gene>
<dbReference type="GO" id="GO:0016020">
    <property type="term" value="C:membrane"/>
    <property type="evidence" value="ECO:0007669"/>
    <property type="project" value="UniProtKB-SubCell"/>
</dbReference>
<reference evidence="6 7" key="1">
    <citation type="submission" date="2018-10" db="EMBL/GenBank/DDBJ databases">
        <title>Genomic Encyclopedia of Type Strains, Phase IV (KMG-IV): sequencing the most valuable type-strain genomes for metagenomic binning, comparative biology and taxonomic classification.</title>
        <authorList>
            <person name="Goeker M."/>
        </authorList>
    </citation>
    <scope>NUCLEOTIDE SEQUENCE [LARGE SCALE GENOMIC DNA]</scope>
    <source>
        <strain evidence="6 7">DSM 4734</strain>
    </source>
</reference>
<keyword evidence="2 5" id="KW-0812">Transmembrane</keyword>
<feature type="transmembrane region" description="Helical" evidence="5">
    <location>
        <begin position="111"/>
        <end position="129"/>
    </location>
</feature>
<proteinExistence type="predicted"/>
<organism evidence="6 7">
    <name type="scientific">Maricaulis maris</name>
    <dbReference type="NCBI Taxonomy" id="74318"/>
    <lineage>
        <taxon>Bacteria</taxon>
        <taxon>Pseudomonadati</taxon>
        <taxon>Pseudomonadota</taxon>
        <taxon>Alphaproteobacteria</taxon>
        <taxon>Maricaulales</taxon>
        <taxon>Maricaulaceae</taxon>
        <taxon>Maricaulis</taxon>
    </lineage>
</organism>
<evidence type="ECO:0000313" key="6">
    <source>
        <dbReference type="EMBL" id="RKR04013.1"/>
    </source>
</evidence>
<dbReference type="InterPro" id="IPR001129">
    <property type="entry name" value="Membr-assoc_MAPEG"/>
</dbReference>
<keyword evidence="3 5" id="KW-1133">Transmembrane helix</keyword>
<dbReference type="Gene3D" id="1.20.120.550">
    <property type="entry name" value="Membrane associated eicosanoid/glutathione metabolism-like domain"/>
    <property type="match status" value="1"/>
</dbReference>
<evidence type="ECO:0000256" key="3">
    <source>
        <dbReference type="ARBA" id="ARBA00022989"/>
    </source>
</evidence>
<protein>
    <recommendedName>
        <fullName evidence="8">Glutathione S-transferase</fullName>
    </recommendedName>
</protein>
<evidence type="ECO:0000256" key="2">
    <source>
        <dbReference type="ARBA" id="ARBA00022692"/>
    </source>
</evidence>
<evidence type="ECO:0000256" key="4">
    <source>
        <dbReference type="ARBA" id="ARBA00023136"/>
    </source>
</evidence>
<dbReference type="SUPFAM" id="SSF161084">
    <property type="entry name" value="MAPEG domain-like"/>
    <property type="match status" value="1"/>
</dbReference>
<feature type="transmembrane region" description="Helical" evidence="5">
    <location>
        <begin position="58"/>
        <end position="91"/>
    </location>
</feature>
<evidence type="ECO:0000256" key="1">
    <source>
        <dbReference type="ARBA" id="ARBA00004370"/>
    </source>
</evidence>
<keyword evidence="4 5" id="KW-0472">Membrane</keyword>
<dbReference type="InterPro" id="IPR023352">
    <property type="entry name" value="MAPEG-like_dom_sf"/>
</dbReference>